<dbReference type="EMBL" id="RXOE01000011">
    <property type="protein sequence ID" value="RTQ30818.1"/>
    <property type="molecule type" value="Genomic_DNA"/>
</dbReference>
<evidence type="ECO:0000313" key="3">
    <source>
        <dbReference type="Proteomes" id="UP000267418"/>
    </source>
</evidence>
<sequence length="177" mass="19807">MRYLPLLAAMLLLPAAAVAQPAAATQAAEASPTTMDEDMTVLAERAVRVTAANGVTLDYSPESIELVEQRLGKLHDAFRKLQYEPSGKLASPSDYEIRLMSLTYGAYIAEVLKRKHGEGTWSYESRLYAGQEVPTFHVGANRIEMWPQIKVEKRLRNGPEDNVWHYFQLTLQKLGAK</sequence>
<organism evidence="2 3">
    <name type="scientific">Variovorax gossypii</name>
    <dbReference type="NCBI Taxonomy" id="1679495"/>
    <lineage>
        <taxon>Bacteria</taxon>
        <taxon>Pseudomonadati</taxon>
        <taxon>Pseudomonadota</taxon>
        <taxon>Betaproteobacteria</taxon>
        <taxon>Burkholderiales</taxon>
        <taxon>Comamonadaceae</taxon>
        <taxon>Variovorax</taxon>
    </lineage>
</organism>
<proteinExistence type="predicted"/>
<evidence type="ECO:0008006" key="4">
    <source>
        <dbReference type="Google" id="ProtNLM"/>
    </source>
</evidence>
<name>A0A3S0GX23_9BURK</name>
<accession>A0A3S0GX23</accession>
<dbReference type="OrthoDB" id="8779193at2"/>
<dbReference type="AlphaFoldDB" id="A0A3S0GX23"/>
<evidence type="ECO:0000313" key="2">
    <source>
        <dbReference type="EMBL" id="RTQ30818.1"/>
    </source>
</evidence>
<feature type="chain" id="PRO_5018741748" description="DUF3806 domain-containing protein" evidence="1">
    <location>
        <begin position="20"/>
        <end position="177"/>
    </location>
</feature>
<protein>
    <recommendedName>
        <fullName evidence="4">DUF3806 domain-containing protein</fullName>
    </recommendedName>
</protein>
<comment type="caution">
    <text evidence="2">The sequence shown here is derived from an EMBL/GenBank/DDBJ whole genome shotgun (WGS) entry which is preliminary data.</text>
</comment>
<gene>
    <name evidence="2" type="ORF">EJP69_27675</name>
</gene>
<feature type="signal peptide" evidence="1">
    <location>
        <begin position="1"/>
        <end position="19"/>
    </location>
</feature>
<keyword evidence="3" id="KW-1185">Reference proteome</keyword>
<reference evidence="2 3" key="1">
    <citation type="submission" date="2018-12" db="EMBL/GenBank/DDBJ databases">
        <title>The genome of Variovorax gossypii DSM 100435.</title>
        <authorList>
            <person name="Gao J."/>
            <person name="Sun J."/>
        </authorList>
    </citation>
    <scope>NUCLEOTIDE SEQUENCE [LARGE SCALE GENOMIC DNA]</scope>
    <source>
        <strain evidence="2 3">DSM 100435</strain>
    </source>
</reference>
<keyword evidence="1" id="KW-0732">Signal</keyword>
<evidence type="ECO:0000256" key="1">
    <source>
        <dbReference type="SAM" id="SignalP"/>
    </source>
</evidence>
<dbReference type="Proteomes" id="UP000267418">
    <property type="component" value="Unassembled WGS sequence"/>
</dbReference>
<dbReference type="RefSeq" id="WP_126473545.1">
    <property type="nucleotide sequence ID" value="NZ_RXOE01000011.1"/>
</dbReference>